<reference evidence="2" key="1">
    <citation type="submission" date="2025-08" db="UniProtKB">
        <authorList>
            <consortium name="Ensembl"/>
        </authorList>
    </citation>
    <scope>IDENTIFICATION</scope>
</reference>
<feature type="compositionally biased region" description="Polar residues" evidence="1">
    <location>
        <begin position="709"/>
        <end position="719"/>
    </location>
</feature>
<feature type="region of interest" description="Disordered" evidence="1">
    <location>
        <begin position="674"/>
        <end position="719"/>
    </location>
</feature>
<evidence type="ECO:0000313" key="2">
    <source>
        <dbReference type="Ensembl" id="ENSLLTP00000005357.1"/>
    </source>
</evidence>
<sequence>MPFYLRKQHFDIPPPTEKDWLKKDEEENFFLNDPDQLLDSLPQPFCMINKILKDLFERAWDRIEERRPLQETKQQSFTPLLCYPTNKFMVSGRVNCLSASEGYIFIGHSTGISVFSSTTCENLCTWEVTKLEICTIQLTVFGGTSHLLGTVDEMGFARLFLFIRENLLHIRSINEVEDISKRNICMALELSPESDYAGFLLQGSSESWLEIYRLPKDAWQKETEYLHAIALPSSGSVKDMGLNQLPVQEKLPEKSMHKNVDIQVTEDLDLQQLLSKIESKLLPPVLLLKVRPPKPLSASTFRSPFEALMKSDEGHVIGMGYNTLIRDCQVEWLQELFNSKFQQYLEIEDDLESKEETPSCAKFHFHLPGRTFQTGTELKAETDTPVAFSVHWSNSHNLCFYFLSRPPKEKPDSDPKPDIIWPCAAPIVYSTLSSCASYFAFVCEDKAITLWDTSVGFPFCAMVLPENYTARNIQFMPRLLPSREKISCCSKDPAHTMVQLLVLSTDGSLYLLTSGTKEFKSKLLGIRPEVPDQTISAVATIPTLPDAVLIFFWIGIINLMDTTTDEIICRFMMAPSYKVASPWQPVFSMDTNGRWLAIQGESKVGKAEMETIFIYDFSTYSFMETFAAKAQNLPAASPELTWDRRCDLFLNNNSRLFSPCVVAHRWLTELAAESDSKEVGEEPGPVLEAEERLDEGSVSEAEMGPGQAGSHQLPSISDSSEAGELLELVPSLCMCRAAKRKE</sequence>
<dbReference type="Proteomes" id="UP000694406">
    <property type="component" value="Unplaced"/>
</dbReference>
<reference evidence="2" key="2">
    <citation type="submission" date="2025-09" db="UniProtKB">
        <authorList>
            <consortium name="Ensembl"/>
        </authorList>
    </citation>
    <scope>IDENTIFICATION</scope>
</reference>
<dbReference type="GO" id="GO:0022900">
    <property type="term" value="P:electron transport chain"/>
    <property type="evidence" value="ECO:0007669"/>
    <property type="project" value="InterPro"/>
</dbReference>
<dbReference type="GeneTree" id="ENSGT00390000009995"/>
<evidence type="ECO:0000313" key="3">
    <source>
        <dbReference type="Proteomes" id="UP000694406"/>
    </source>
</evidence>
<dbReference type="Gene3D" id="2.130.10.10">
    <property type="entry name" value="YVTN repeat-like/Quinoprotein amine dehydrogenase"/>
    <property type="match status" value="1"/>
</dbReference>
<dbReference type="PANTHER" id="PTHR12219:SF17">
    <property type="entry name" value="WD REPEAT-CONTAINING PROTEIN 93"/>
    <property type="match status" value="1"/>
</dbReference>
<name>A0A8C5RP47_LATLA</name>
<keyword evidence="3" id="KW-1185">Reference proteome</keyword>
<gene>
    <name evidence="2" type="primary">WDR93</name>
</gene>
<accession>A0A8C5RP47</accession>
<dbReference type="InterPro" id="IPR006885">
    <property type="entry name" value="NADH_UbQ_FeS_4_mit-like"/>
</dbReference>
<dbReference type="InterPro" id="IPR015943">
    <property type="entry name" value="WD40/YVTN_repeat-like_dom_sf"/>
</dbReference>
<evidence type="ECO:0000256" key="1">
    <source>
        <dbReference type="SAM" id="MobiDB-lite"/>
    </source>
</evidence>
<dbReference type="Pfam" id="PF21030">
    <property type="entry name" value="WDR93"/>
    <property type="match status" value="1"/>
</dbReference>
<proteinExistence type="predicted"/>
<organism evidence="2 3">
    <name type="scientific">Laticauda laticaudata</name>
    <name type="common">Blue-ringed sea krait</name>
    <name type="synonym">Blue-lipped sea krait</name>
    <dbReference type="NCBI Taxonomy" id="8630"/>
    <lineage>
        <taxon>Eukaryota</taxon>
        <taxon>Metazoa</taxon>
        <taxon>Chordata</taxon>
        <taxon>Craniata</taxon>
        <taxon>Vertebrata</taxon>
        <taxon>Euteleostomi</taxon>
        <taxon>Lepidosauria</taxon>
        <taxon>Squamata</taxon>
        <taxon>Bifurcata</taxon>
        <taxon>Unidentata</taxon>
        <taxon>Episquamata</taxon>
        <taxon>Toxicofera</taxon>
        <taxon>Serpentes</taxon>
        <taxon>Colubroidea</taxon>
        <taxon>Elapidae</taxon>
        <taxon>Laticaudinae</taxon>
        <taxon>Laticauda</taxon>
    </lineage>
</organism>
<protein>
    <submittedName>
        <fullName evidence="2">WD repeat domain 93</fullName>
    </submittedName>
</protein>
<dbReference type="AlphaFoldDB" id="A0A8C5RP47"/>
<dbReference type="InterPro" id="IPR036322">
    <property type="entry name" value="WD40_repeat_dom_sf"/>
</dbReference>
<dbReference type="Ensembl" id="ENSLLTT00000005571.1">
    <property type="protein sequence ID" value="ENSLLTP00000005357.1"/>
    <property type="gene ID" value="ENSLLTG00000004078.1"/>
</dbReference>
<dbReference type="InterPro" id="IPR049547">
    <property type="entry name" value="WDR93_beta-prop"/>
</dbReference>
<dbReference type="PANTHER" id="PTHR12219">
    <property type="entry name" value="NADH-UBIQUINONE OXIDOREDUCTASE"/>
    <property type="match status" value="1"/>
</dbReference>
<dbReference type="SUPFAM" id="SSF50978">
    <property type="entry name" value="WD40 repeat-like"/>
    <property type="match status" value="1"/>
</dbReference>